<feature type="transmembrane region" description="Helical" evidence="1">
    <location>
        <begin position="253"/>
        <end position="272"/>
    </location>
</feature>
<dbReference type="Proteomes" id="UP000713596">
    <property type="component" value="Unassembled WGS sequence"/>
</dbReference>
<keyword evidence="1" id="KW-0472">Membrane</keyword>
<name>A0A948T2W0_9FIRM</name>
<protein>
    <submittedName>
        <fullName evidence="2">Uncharacterized protein</fullName>
    </submittedName>
</protein>
<proteinExistence type="predicted"/>
<accession>A0A948T2W0</accession>
<evidence type="ECO:0000256" key="1">
    <source>
        <dbReference type="SAM" id="Phobius"/>
    </source>
</evidence>
<evidence type="ECO:0000313" key="2">
    <source>
        <dbReference type="EMBL" id="MBU3806428.1"/>
    </source>
</evidence>
<dbReference type="AlphaFoldDB" id="A0A948T2W0"/>
<feature type="transmembrane region" description="Helical" evidence="1">
    <location>
        <begin position="12"/>
        <end position="38"/>
    </location>
</feature>
<reference evidence="2" key="2">
    <citation type="submission" date="2021-04" db="EMBL/GenBank/DDBJ databases">
        <authorList>
            <person name="Gilroy R."/>
        </authorList>
    </citation>
    <scope>NUCLEOTIDE SEQUENCE</scope>
    <source>
        <strain evidence="2">B5_2728</strain>
    </source>
</reference>
<feature type="transmembrane region" description="Helical" evidence="1">
    <location>
        <begin position="175"/>
        <end position="195"/>
    </location>
</feature>
<dbReference type="EMBL" id="JAHLFP010000049">
    <property type="protein sequence ID" value="MBU3806428.1"/>
    <property type="molecule type" value="Genomic_DNA"/>
</dbReference>
<feature type="transmembrane region" description="Helical" evidence="1">
    <location>
        <begin position="204"/>
        <end position="227"/>
    </location>
</feature>
<comment type="caution">
    <text evidence="2">The sequence shown here is derived from an EMBL/GenBank/DDBJ whole genome shotgun (WGS) entry which is preliminary data.</text>
</comment>
<sequence>MKQKQTSGTGGWFGGIFAWVFSLLLTLLTVMGVIFFTISNENYLKSQILSSGYAESILENLQENFTSYGNAGGMPAEVMTSFLTQEKVQQDLFRSVERFYQGQRSVESHPEIAQMAQQAMLESVQERGLELTGQVEEAIAYMAEICQTDYQKNMRFTFASWIAAYMPKIVKLAQMGAGAVLVITLIAFALLMAVLRNGPARLRWLINACGATALVSVILPVLFRIFVPMEDLVLSPVALKTLLVKYTHGMTDAFFYFALIYLVVAGALYLVWNKGFQKSRQMYQNRQEQEFV</sequence>
<reference evidence="2" key="1">
    <citation type="journal article" date="2021" name="PeerJ">
        <title>Extensive microbial diversity within the chicken gut microbiome revealed by metagenomics and culture.</title>
        <authorList>
            <person name="Gilroy R."/>
            <person name="Ravi A."/>
            <person name="Getino M."/>
            <person name="Pursley I."/>
            <person name="Horton D.L."/>
            <person name="Alikhan N.F."/>
            <person name="Baker D."/>
            <person name="Gharbi K."/>
            <person name="Hall N."/>
            <person name="Watson M."/>
            <person name="Adriaenssens E.M."/>
            <person name="Foster-Nyarko E."/>
            <person name="Jarju S."/>
            <person name="Secka A."/>
            <person name="Antonio M."/>
            <person name="Oren A."/>
            <person name="Chaudhuri R.R."/>
            <person name="La Ragione R."/>
            <person name="Hildebrand F."/>
            <person name="Pallen M.J."/>
        </authorList>
    </citation>
    <scope>NUCLEOTIDE SEQUENCE</scope>
    <source>
        <strain evidence="2">B5_2728</strain>
    </source>
</reference>
<gene>
    <name evidence="2" type="ORF">H9882_05995</name>
</gene>
<evidence type="ECO:0000313" key="3">
    <source>
        <dbReference type="Proteomes" id="UP000713596"/>
    </source>
</evidence>
<organism evidence="2 3">
    <name type="scientific">Candidatus Allofournierella pullistercoris</name>
    <dbReference type="NCBI Taxonomy" id="2838597"/>
    <lineage>
        <taxon>Bacteria</taxon>
        <taxon>Bacillati</taxon>
        <taxon>Bacillota</taxon>
        <taxon>Clostridia</taxon>
        <taxon>Eubacteriales</taxon>
        <taxon>Oscillospiraceae</taxon>
        <taxon>Allofournierella</taxon>
    </lineage>
</organism>
<keyword evidence="1" id="KW-0812">Transmembrane</keyword>
<keyword evidence="1" id="KW-1133">Transmembrane helix</keyword>